<dbReference type="Proteomes" id="UP000198636">
    <property type="component" value="Unassembled WGS sequence"/>
</dbReference>
<proteinExistence type="inferred from homology"/>
<name>A0A1G5I2C0_9FIRM</name>
<dbReference type="SFLD" id="SFLDG01094">
    <property type="entry name" value="Uncharacterised_Radical_SAM_Su"/>
    <property type="match status" value="1"/>
</dbReference>
<dbReference type="AlphaFoldDB" id="A0A1G5I2C0"/>
<dbReference type="InterPro" id="IPR001989">
    <property type="entry name" value="Radical_activat_CS"/>
</dbReference>
<dbReference type="SUPFAM" id="SSF102114">
    <property type="entry name" value="Radical SAM enzymes"/>
    <property type="match status" value="1"/>
</dbReference>
<evidence type="ECO:0000256" key="5">
    <source>
        <dbReference type="ARBA" id="ARBA00022723"/>
    </source>
</evidence>
<evidence type="ECO:0000256" key="8">
    <source>
        <dbReference type="ARBA" id="ARBA00023014"/>
    </source>
</evidence>
<dbReference type="GO" id="GO:0016829">
    <property type="term" value="F:lyase activity"/>
    <property type="evidence" value="ECO:0007669"/>
    <property type="project" value="UniProtKB-KW"/>
</dbReference>
<dbReference type="PANTHER" id="PTHR11228:SF27">
    <property type="entry name" value="GLYCYL-RADICAL ENZYME ACTIVATING ENZYME MJ1227-RELATED"/>
    <property type="match status" value="1"/>
</dbReference>
<dbReference type="GO" id="GO:0016491">
    <property type="term" value="F:oxidoreductase activity"/>
    <property type="evidence" value="ECO:0007669"/>
    <property type="project" value="UniProtKB-KW"/>
</dbReference>
<dbReference type="InterPro" id="IPR007197">
    <property type="entry name" value="rSAM"/>
</dbReference>
<keyword evidence="4" id="KW-0949">S-adenosyl-L-methionine</keyword>
<evidence type="ECO:0000256" key="3">
    <source>
        <dbReference type="ARBA" id="ARBA00022485"/>
    </source>
</evidence>
<evidence type="ECO:0000259" key="9">
    <source>
        <dbReference type="PROSITE" id="PS51918"/>
    </source>
</evidence>
<keyword evidence="5" id="KW-0479">Metal-binding</keyword>
<organism evidence="10 11">
    <name type="scientific">Alkaliphilus peptidifermentans DSM 18978</name>
    <dbReference type="NCBI Taxonomy" id="1120976"/>
    <lineage>
        <taxon>Bacteria</taxon>
        <taxon>Bacillati</taxon>
        <taxon>Bacillota</taxon>
        <taxon>Clostridia</taxon>
        <taxon>Peptostreptococcales</taxon>
        <taxon>Natronincolaceae</taxon>
        <taxon>Alkaliphilus</taxon>
    </lineage>
</organism>
<evidence type="ECO:0000256" key="1">
    <source>
        <dbReference type="ARBA" id="ARBA00001966"/>
    </source>
</evidence>
<dbReference type="SFLD" id="SFLDG01067">
    <property type="entry name" value="SPASM/twitch_domain_containing"/>
    <property type="match status" value="1"/>
</dbReference>
<evidence type="ECO:0000256" key="4">
    <source>
        <dbReference type="ARBA" id="ARBA00022691"/>
    </source>
</evidence>
<accession>A0A1G5I2C0</accession>
<comment type="similarity">
    <text evidence="2">Belongs to the organic radical-activating enzymes family.</text>
</comment>
<keyword evidence="10" id="KW-0456">Lyase</keyword>
<dbReference type="PANTHER" id="PTHR11228">
    <property type="entry name" value="RADICAL SAM DOMAIN PROTEIN"/>
    <property type="match status" value="1"/>
</dbReference>
<dbReference type="NCBIfam" id="TIGR02495">
    <property type="entry name" value="NrdG2"/>
    <property type="match status" value="1"/>
</dbReference>
<dbReference type="InterPro" id="IPR058240">
    <property type="entry name" value="rSAM_sf"/>
</dbReference>
<keyword evidence="3" id="KW-0004">4Fe-4S</keyword>
<dbReference type="GO" id="GO:0046872">
    <property type="term" value="F:metal ion binding"/>
    <property type="evidence" value="ECO:0007669"/>
    <property type="project" value="UniProtKB-KW"/>
</dbReference>
<dbReference type="InterPro" id="IPR013785">
    <property type="entry name" value="Aldolase_TIM"/>
</dbReference>
<dbReference type="PROSITE" id="PS01087">
    <property type="entry name" value="RADICAL_ACTIVATING"/>
    <property type="match status" value="1"/>
</dbReference>
<gene>
    <name evidence="10" type="ORF">SAMN03080606_02189</name>
</gene>
<protein>
    <submittedName>
        <fullName evidence="10">Pyruvate formate lyase activating enzyme</fullName>
    </submittedName>
</protein>
<dbReference type="GO" id="GO:0051539">
    <property type="term" value="F:4 iron, 4 sulfur cluster binding"/>
    <property type="evidence" value="ECO:0007669"/>
    <property type="project" value="UniProtKB-KW"/>
</dbReference>
<feature type="domain" description="Radical SAM core" evidence="9">
    <location>
        <begin position="13"/>
        <end position="227"/>
    </location>
</feature>
<dbReference type="InterPro" id="IPR012840">
    <property type="entry name" value="NrdG2"/>
</dbReference>
<keyword evidence="11" id="KW-1185">Reference proteome</keyword>
<dbReference type="SFLD" id="SFLDS00029">
    <property type="entry name" value="Radical_SAM"/>
    <property type="match status" value="2"/>
</dbReference>
<dbReference type="OrthoDB" id="9782387at2"/>
<keyword evidence="6" id="KW-0560">Oxidoreductase</keyword>
<comment type="cofactor">
    <cofactor evidence="1">
        <name>[4Fe-4S] cluster</name>
        <dbReference type="ChEBI" id="CHEBI:49883"/>
    </cofactor>
</comment>
<dbReference type="STRING" id="1120976.SAMN03080606_02189"/>
<sequence length="227" mass="25999">MKILGLTKSSFIDYPGKISTVVFTGGCNFKCPYCHNGHIVKGHASQIDEEYILEYLKKRRNYIDAVCISGGEPTLQTDLTEFIRKLKLEGFYIKLDTNGTNPNILKLLLKENLLDYIAMDVKAPLNKYSVITETPVNIKDIQESISILNESGIDHEFRTTVCQELIKPQELIDIAQMLKGSKKFFIQNFKDTETVYGGMNNYSSYDEDELEKIKEQIKDWFDVCAVR</sequence>
<dbReference type="RefSeq" id="WP_091543254.1">
    <property type="nucleotide sequence ID" value="NZ_FMUS01000013.1"/>
</dbReference>
<keyword evidence="8" id="KW-0411">Iron-sulfur</keyword>
<evidence type="ECO:0000256" key="7">
    <source>
        <dbReference type="ARBA" id="ARBA00023004"/>
    </source>
</evidence>
<evidence type="ECO:0000313" key="10">
    <source>
        <dbReference type="EMBL" id="SCY69528.1"/>
    </source>
</evidence>
<dbReference type="PROSITE" id="PS51918">
    <property type="entry name" value="RADICAL_SAM"/>
    <property type="match status" value="1"/>
</dbReference>
<keyword evidence="7" id="KW-0408">Iron</keyword>
<evidence type="ECO:0000256" key="6">
    <source>
        <dbReference type="ARBA" id="ARBA00023002"/>
    </source>
</evidence>
<reference evidence="10 11" key="1">
    <citation type="submission" date="2016-10" db="EMBL/GenBank/DDBJ databases">
        <authorList>
            <person name="de Groot N.N."/>
        </authorList>
    </citation>
    <scope>NUCLEOTIDE SEQUENCE [LARGE SCALE GENOMIC DNA]</scope>
    <source>
        <strain evidence="10 11">DSM 18978</strain>
    </source>
</reference>
<dbReference type="CDD" id="cd01335">
    <property type="entry name" value="Radical_SAM"/>
    <property type="match status" value="1"/>
</dbReference>
<dbReference type="EMBL" id="FMUS01000013">
    <property type="protein sequence ID" value="SCY69528.1"/>
    <property type="molecule type" value="Genomic_DNA"/>
</dbReference>
<dbReference type="Pfam" id="PF04055">
    <property type="entry name" value="Radical_SAM"/>
    <property type="match status" value="1"/>
</dbReference>
<keyword evidence="10" id="KW-0670">Pyruvate</keyword>
<dbReference type="InterPro" id="IPR050377">
    <property type="entry name" value="Radical_SAM_PqqE_MftC-like"/>
</dbReference>
<evidence type="ECO:0000313" key="11">
    <source>
        <dbReference type="Proteomes" id="UP000198636"/>
    </source>
</evidence>
<dbReference type="Gene3D" id="3.20.20.70">
    <property type="entry name" value="Aldolase class I"/>
    <property type="match status" value="1"/>
</dbReference>
<evidence type="ECO:0000256" key="2">
    <source>
        <dbReference type="ARBA" id="ARBA00009777"/>
    </source>
</evidence>